<proteinExistence type="predicted"/>
<organism evidence="1 2">
    <name type="scientific">Choristoneura fumiferana</name>
    <name type="common">Spruce budworm moth</name>
    <name type="synonym">Archips fumiferana</name>
    <dbReference type="NCBI Taxonomy" id="7141"/>
    <lineage>
        <taxon>Eukaryota</taxon>
        <taxon>Metazoa</taxon>
        <taxon>Ecdysozoa</taxon>
        <taxon>Arthropoda</taxon>
        <taxon>Hexapoda</taxon>
        <taxon>Insecta</taxon>
        <taxon>Pterygota</taxon>
        <taxon>Neoptera</taxon>
        <taxon>Endopterygota</taxon>
        <taxon>Lepidoptera</taxon>
        <taxon>Glossata</taxon>
        <taxon>Ditrysia</taxon>
        <taxon>Tortricoidea</taxon>
        <taxon>Tortricidae</taxon>
        <taxon>Tortricinae</taxon>
        <taxon>Choristoneura</taxon>
    </lineage>
</organism>
<evidence type="ECO:0000313" key="1">
    <source>
        <dbReference type="EMBL" id="KAI8435740.1"/>
    </source>
</evidence>
<evidence type="ECO:0000313" key="2">
    <source>
        <dbReference type="Proteomes" id="UP001064048"/>
    </source>
</evidence>
<accession>A0ACC0KHL5</accession>
<dbReference type="EMBL" id="CM046106">
    <property type="protein sequence ID" value="KAI8435740.1"/>
    <property type="molecule type" value="Genomic_DNA"/>
</dbReference>
<gene>
    <name evidence="1" type="ORF">MSG28_003982</name>
</gene>
<sequence>MQSQENNMKHRQNNAGKGIILTSIPIYGIFSTLFYDSRLATLSVAQYIDQRCSVKNLASLLFTSNAPKSCSASYGESYAWVSLRDRIRNEEIRRRTRVTDIAKRISSLKWQWAGHIARRADGRWGRKVLEWRPRIGKRSVGLPPTRWTDDLMEKDTTNYMQHKLGFSKKILLTNEAVPSKFHCQKDRKRLLSDDESAQEVFLKRKRIELVRECLQSQKILRTQDKDTVTDSIITAEKTVQARIRNVHYRSKAIQQYANRPCDLPLLLPPSSLESSLGGPCGARAGIGCGNRGRARNGGGTPKNGRNGGHAGRGASCAAAAAYSCSGAGRPPSNTIPRIDILTTDNQPRTRQHSLLSSRNSPLDTLVHSLRGIHSTVACARAAAPALRWRAGCGAEPPFPPSPTTLNKFPPLSYYRFIPSTVRRTCLLNDNKPYGRELQIDVE</sequence>
<protein>
    <submittedName>
        <fullName evidence="1">Uncharacterized protein</fullName>
    </submittedName>
</protein>
<reference evidence="1 2" key="1">
    <citation type="journal article" date="2022" name="Genome Biol. Evol.">
        <title>The Spruce Budworm Genome: Reconstructing the Evolutionary History of Antifreeze Proteins.</title>
        <authorList>
            <person name="Beliveau C."/>
            <person name="Gagne P."/>
            <person name="Picq S."/>
            <person name="Vernygora O."/>
            <person name="Keeling C.I."/>
            <person name="Pinkney K."/>
            <person name="Doucet D."/>
            <person name="Wen F."/>
            <person name="Johnston J.S."/>
            <person name="Maaroufi H."/>
            <person name="Boyle B."/>
            <person name="Laroche J."/>
            <person name="Dewar K."/>
            <person name="Juretic N."/>
            <person name="Blackburn G."/>
            <person name="Nisole A."/>
            <person name="Brunet B."/>
            <person name="Brandao M."/>
            <person name="Lumley L."/>
            <person name="Duan J."/>
            <person name="Quan G."/>
            <person name="Lucarotti C.J."/>
            <person name="Roe A.D."/>
            <person name="Sperling F.A.H."/>
            <person name="Levesque R.C."/>
            <person name="Cusson M."/>
        </authorList>
    </citation>
    <scope>NUCLEOTIDE SEQUENCE [LARGE SCALE GENOMIC DNA]</scope>
    <source>
        <strain evidence="1">Glfc:IPQL:Cfum</strain>
    </source>
</reference>
<name>A0ACC0KHL5_CHOFU</name>
<comment type="caution">
    <text evidence="1">The sequence shown here is derived from an EMBL/GenBank/DDBJ whole genome shotgun (WGS) entry which is preliminary data.</text>
</comment>
<keyword evidence="2" id="KW-1185">Reference proteome</keyword>
<dbReference type="Proteomes" id="UP001064048">
    <property type="component" value="Chromosome 6"/>
</dbReference>